<comment type="similarity">
    <text evidence="1">Belongs to the CSN9 family.</text>
</comment>
<name>A0A2J8R7Y1_PONAB</name>
<evidence type="ECO:0000256" key="1">
    <source>
        <dbReference type="ARBA" id="ARBA00009162"/>
    </source>
</evidence>
<dbReference type="Pfam" id="PF15004">
    <property type="entry name" value="MYEOV2"/>
    <property type="match status" value="1"/>
</dbReference>
<proteinExistence type="inferred from homology"/>
<protein>
    <recommendedName>
        <fullName evidence="2">COP9 signalosome complex subunit 9</fullName>
    </recommendedName>
</protein>
<dbReference type="GO" id="GO:0008180">
    <property type="term" value="C:COP9 signalosome"/>
    <property type="evidence" value="ECO:0007669"/>
    <property type="project" value="UniProtKB-KW"/>
</dbReference>
<gene>
    <name evidence="4" type="ORF">CR201_G0053072</name>
</gene>
<keyword evidence="3" id="KW-0736">Signalosome</keyword>
<dbReference type="PANTHER" id="PTHR28562">
    <property type="entry name" value="COP9 SIGNALOSOME COMPLEX SUBUNIT 9"/>
    <property type="match status" value="1"/>
</dbReference>
<organism evidence="4">
    <name type="scientific">Pongo abelii</name>
    <name type="common">Sumatran orangutan</name>
    <name type="synonym">Pongo pygmaeus abelii</name>
    <dbReference type="NCBI Taxonomy" id="9601"/>
    <lineage>
        <taxon>Eukaryota</taxon>
        <taxon>Metazoa</taxon>
        <taxon>Chordata</taxon>
        <taxon>Craniata</taxon>
        <taxon>Vertebrata</taxon>
        <taxon>Euteleostomi</taxon>
        <taxon>Mammalia</taxon>
        <taxon>Eutheria</taxon>
        <taxon>Euarchontoglires</taxon>
        <taxon>Primates</taxon>
        <taxon>Haplorrhini</taxon>
        <taxon>Catarrhini</taxon>
        <taxon>Hominidae</taxon>
        <taxon>Pongo</taxon>
    </lineage>
</organism>
<evidence type="ECO:0000313" key="4">
    <source>
        <dbReference type="EMBL" id="PNJ04631.1"/>
    </source>
</evidence>
<dbReference type="InterPro" id="IPR029391">
    <property type="entry name" value="CSN9_metazoa"/>
</dbReference>
<evidence type="ECO:0000256" key="2">
    <source>
        <dbReference type="ARBA" id="ARBA00014874"/>
    </source>
</evidence>
<evidence type="ECO:0000256" key="3">
    <source>
        <dbReference type="ARBA" id="ARBA00022790"/>
    </source>
</evidence>
<reference evidence="4" key="1">
    <citation type="submission" date="2017-12" db="EMBL/GenBank/DDBJ databases">
        <title>High-resolution comparative analysis of great ape genomes.</title>
        <authorList>
            <person name="Pollen A."/>
            <person name="Hastie A."/>
            <person name="Hormozdiari F."/>
            <person name="Dougherty M."/>
            <person name="Liu R."/>
            <person name="Chaisson M."/>
            <person name="Hoppe E."/>
            <person name="Hill C."/>
            <person name="Pang A."/>
            <person name="Hillier L."/>
            <person name="Baker C."/>
            <person name="Armstrong J."/>
            <person name="Shendure J."/>
            <person name="Paten B."/>
            <person name="Wilson R."/>
            <person name="Chao H."/>
            <person name="Schneider V."/>
            <person name="Ventura M."/>
            <person name="Kronenberg Z."/>
            <person name="Murali S."/>
            <person name="Gordon D."/>
            <person name="Cantsilieris S."/>
            <person name="Munson K."/>
            <person name="Nelson B."/>
            <person name="Raja A."/>
            <person name="Underwood J."/>
            <person name="Diekhans M."/>
            <person name="Fiddes I."/>
            <person name="Haussler D."/>
            <person name="Eichler E."/>
        </authorList>
    </citation>
    <scope>NUCLEOTIDE SEQUENCE [LARGE SCALE GENOMIC DNA]</scope>
    <source>
        <strain evidence="4">Susie</strain>
    </source>
</reference>
<sequence length="165" mass="18130">MWRAPEAALRPEVGLERRGPEMKPAVDEMFPEGAGPYVDLDEHLVKGGDRPRREACALARGTRRRSLRVEGLLGAPKAPGNTPVVRGVAFAAFRWLQHPHGGPRLTLNRIQNPEGFRLPSLGCDMIFPLPWSCGSGWSMMAARHQNLRGRAGGRQHRALDGLGSQ</sequence>
<accession>A0A2J8R7Y1</accession>
<dbReference type="AlphaFoldDB" id="A0A2J8R7Y1"/>
<comment type="caution">
    <text evidence="4">The sequence shown here is derived from an EMBL/GenBank/DDBJ whole genome shotgun (WGS) entry which is preliminary data.</text>
</comment>
<dbReference type="EMBL" id="NDHI03003736">
    <property type="protein sequence ID" value="PNJ04631.1"/>
    <property type="molecule type" value="Genomic_DNA"/>
</dbReference>